<sequence>MKSVFLIYPE</sequence>
<reference evidence="1 2" key="1">
    <citation type="journal article" date="2018" name="Nat. Genet.">
        <title>Extensive intraspecific gene order and gene structural variations between Mo17 and other maize genomes.</title>
        <authorList>
            <person name="Sun S."/>
            <person name="Zhou Y."/>
            <person name="Chen J."/>
            <person name="Shi J."/>
            <person name="Zhao H."/>
            <person name="Zhao H."/>
            <person name="Song W."/>
            <person name="Zhang M."/>
            <person name="Cui Y."/>
            <person name="Dong X."/>
            <person name="Liu H."/>
            <person name="Ma X."/>
            <person name="Jiao Y."/>
            <person name="Wang B."/>
            <person name="Wei X."/>
            <person name="Stein J.C."/>
            <person name="Glaubitz J.C."/>
            <person name="Lu F."/>
            <person name="Yu G."/>
            <person name="Liang C."/>
            <person name="Fengler K."/>
            <person name="Li B."/>
            <person name="Rafalski A."/>
            <person name="Schnable P.S."/>
            <person name="Ware D.H."/>
            <person name="Buckler E.S."/>
            <person name="Lai J."/>
        </authorList>
    </citation>
    <scope>NUCLEOTIDE SEQUENCE [LARGE SCALE GENOMIC DNA]</scope>
    <source>
        <strain evidence="2">cv. Missouri 17</strain>
        <tissue evidence="1">Seedling</tissue>
    </source>
</reference>
<comment type="caution">
    <text evidence="1">The sequence shown here is derived from an EMBL/GenBank/DDBJ whole genome shotgun (WGS) entry which is preliminary data.</text>
</comment>
<dbReference type="EMBL" id="NCVQ01000006">
    <property type="protein sequence ID" value="PWZ20204.1"/>
    <property type="molecule type" value="Genomic_DNA"/>
</dbReference>
<gene>
    <name evidence="1" type="ORF">Zm00014a_035897</name>
</gene>
<protein>
    <submittedName>
        <fullName evidence="1">Uncharacterized protein</fullName>
    </submittedName>
</protein>
<evidence type="ECO:0000313" key="2">
    <source>
        <dbReference type="Proteomes" id="UP000251960"/>
    </source>
</evidence>
<accession>A0A3L6EGN3</accession>
<dbReference type="Proteomes" id="UP000251960">
    <property type="component" value="Chromosome 5"/>
</dbReference>
<organism evidence="1 2">
    <name type="scientific">Zea mays</name>
    <name type="common">Maize</name>
    <dbReference type="NCBI Taxonomy" id="4577"/>
    <lineage>
        <taxon>Eukaryota</taxon>
        <taxon>Viridiplantae</taxon>
        <taxon>Streptophyta</taxon>
        <taxon>Embryophyta</taxon>
        <taxon>Tracheophyta</taxon>
        <taxon>Spermatophyta</taxon>
        <taxon>Magnoliopsida</taxon>
        <taxon>Liliopsida</taxon>
        <taxon>Poales</taxon>
        <taxon>Poaceae</taxon>
        <taxon>PACMAD clade</taxon>
        <taxon>Panicoideae</taxon>
        <taxon>Andropogonodae</taxon>
        <taxon>Andropogoneae</taxon>
        <taxon>Tripsacinae</taxon>
        <taxon>Zea</taxon>
    </lineage>
</organism>
<name>A0A3L6EGN3_MAIZE</name>
<evidence type="ECO:0000313" key="1">
    <source>
        <dbReference type="EMBL" id="PWZ20204.1"/>
    </source>
</evidence>
<proteinExistence type="predicted"/>